<dbReference type="EMBL" id="MGFT01000005">
    <property type="protein sequence ID" value="OGM12056.1"/>
    <property type="molecule type" value="Genomic_DNA"/>
</dbReference>
<evidence type="ECO:0000256" key="2">
    <source>
        <dbReference type="SAM" id="Phobius"/>
    </source>
</evidence>
<dbReference type="InterPro" id="IPR008964">
    <property type="entry name" value="Invasin/intimin_cell_adhesion"/>
</dbReference>
<name>A0A1F7XAK1_9BACT</name>
<comment type="similarity">
    <text evidence="1">Belongs to the intimin/invasin family.</text>
</comment>
<dbReference type="AlphaFoldDB" id="A0A1F7XAK1"/>
<gene>
    <name evidence="4" type="ORF">A2W13_00035</name>
</gene>
<dbReference type="Proteomes" id="UP000178533">
    <property type="component" value="Unassembled WGS sequence"/>
</dbReference>
<feature type="transmembrane region" description="Helical" evidence="2">
    <location>
        <begin position="23"/>
        <end position="44"/>
    </location>
</feature>
<reference evidence="4 5" key="1">
    <citation type="journal article" date="2016" name="Nat. Commun.">
        <title>Thousands of microbial genomes shed light on interconnected biogeochemical processes in an aquifer system.</title>
        <authorList>
            <person name="Anantharaman K."/>
            <person name="Brown C.T."/>
            <person name="Hug L.A."/>
            <person name="Sharon I."/>
            <person name="Castelle C.J."/>
            <person name="Probst A.J."/>
            <person name="Thomas B.C."/>
            <person name="Singh A."/>
            <person name="Wilkins M.J."/>
            <person name="Karaoz U."/>
            <person name="Brodie E.L."/>
            <person name="Williams K.H."/>
            <person name="Hubbard S.S."/>
            <person name="Banfield J.F."/>
        </authorList>
    </citation>
    <scope>NUCLEOTIDE SEQUENCE [LARGE SCALE GENOMIC DNA]</scope>
</reference>
<keyword evidence="2" id="KW-1133">Transmembrane helix</keyword>
<evidence type="ECO:0000313" key="5">
    <source>
        <dbReference type="Proteomes" id="UP000178533"/>
    </source>
</evidence>
<proteinExistence type="inferred from homology"/>
<keyword evidence="2" id="KW-0472">Membrane</keyword>
<evidence type="ECO:0000259" key="3">
    <source>
        <dbReference type="SMART" id="SM00634"/>
    </source>
</evidence>
<dbReference type="SMART" id="SM00634">
    <property type="entry name" value="BID_1"/>
    <property type="match status" value="1"/>
</dbReference>
<dbReference type="Gene3D" id="2.60.40.10">
    <property type="entry name" value="Immunoglobulins"/>
    <property type="match status" value="1"/>
</dbReference>
<evidence type="ECO:0000313" key="4">
    <source>
        <dbReference type="EMBL" id="OGM12056.1"/>
    </source>
</evidence>
<feature type="domain" description="Big-1" evidence="3">
    <location>
        <begin position="65"/>
        <end position="154"/>
    </location>
</feature>
<dbReference type="InterPro" id="IPR013783">
    <property type="entry name" value="Ig-like_fold"/>
</dbReference>
<organism evidence="4 5">
    <name type="scientific">Candidatus Woesebacteria bacterium RBG_16_36_11</name>
    <dbReference type="NCBI Taxonomy" id="1802481"/>
    <lineage>
        <taxon>Bacteria</taxon>
        <taxon>Candidatus Woeseibacteriota</taxon>
    </lineage>
</organism>
<sequence>MEDYHILNQEEIGKERERSKTPYIVAIIILILILLGFGISIYSVRQRTTITGRAYEQATGNVELTNSYMFASPLTAKADGLERIRMTVFVLDSQGRGVTGKEVILGNQDFLKIESIQGKTDETGKAVFDITSNKVGLFIIEASIDNKALPQKVSIIFN</sequence>
<dbReference type="Pfam" id="PF02369">
    <property type="entry name" value="Big_1"/>
    <property type="match status" value="1"/>
</dbReference>
<dbReference type="InterPro" id="IPR003344">
    <property type="entry name" value="Big_1_dom"/>
</dbReference>
<comment type="caution">
    <text evidence="4">The sequence shown here is derived from an EMBL/GenBank/DDBJ whole genome shotgun (WGS) entry which is preliminary data.</text>
</comment>
<accession>A0A1F7XAK1</accession>
<keyword evidence="2" id="KW-0812">Transmembrane</keyword>
<evidence type="ECO:0000256" key="1">
    <source>
        <dbReference type="ARBA" id="ARBA00010116"/>
    </source>
</evidence>
<protein>
    <recommendedName>
        <fullName evidence="3">Big-1 domain-containing protein</fullName>
    </recommendedName>
</protein>
<dbReference type="SUPFAM" id="SSF49373">
    <property type="entry name" value="Invasin/intimin cell-adhesion fragments"/>
    <property type="match status" value="1"/>
</dbReference>